<proteinExistence type="predicted"/>
<accession>A0A7R9HYX3</accession>
<sequence length="313" mass="35525">MYPILKKKPFIGPDSFKGFPKAGARKKQRNNKHKVSSCIPTDTPEKNRIENKTKEKLYGKRKLSLVRKELFNKKKKIINSEPLSSEDEDDYGPYLPCDSSDDETEWSPEIDPSGFEELDRKPECEFASVNATARDFKVNDVTDKRPPSGDNSYLWAGGVVAEGRGSRKPTDTYCVMLARLVVAKERQDSQCVEWQRADVDERCAHEGRDQAALEQVQRNLAPHLCHRLRCNRSGVTLLLVSLSQAALEQVQSNLAPRLCHRLRCNRSGATSFLYAPEIFWSSRTVERKWIRCVLVTALRSGPAQPYLSIVDLV</sequence>
<feature type="compositionally biased region" description="Basic residues" evidence="1">
    <location>
        <begin position="23"/>
        <end position="35"/>
    </location>
</feature>
<name>A0A7R9HYX3_9NEOP</name>
<evidence type="ECO:0000313" key="2">
    <source>
        <dbReference type="EMBL" id="CAD7440673.1"/>
    </source>
</evidence>
<dbReference type="AlphaFoldDB" id="A0A7R9HYX3"/>
<dbReference type="EMBL" id="OD565051">
    <property type="protein sequence ID" value="CAD7440673.1"/>
    <property type="molecule type" value="Genomic_DNA"/>
</dbReference>
<reference evidence="2" key="1">
    <citation type="submission" date="2020-11" db="EMBL/GenBank/DDBJ databases">
        <authorList>
            <person name="Tran Van P."/>
        </authorList>
    </citation>
    <scope>NUCLEOTIDE SEQUENCE</scope>
</reference>
<organism evidence="2">
    <name type="scientific">Timema bartmani</name>
    <dbReference type="NCBI Taxonomy" id="61472"/>
    <lineage>
        <taxon>Eukaryota</taxon>
        <taxon>Metazoa</taxon>
        <taxon>Ecdysozoa</taxon>
        <taxon>Arthropoda</taxon>
        <taxon>Hexapoda</taxon>
        <taxon>Insecta</taxon>
        <taxon>Pterygota</taxon>
        <taxon>Neoptera</taxon>
        <taxon>Polyneoptera</taxon>
        <taxon>Phasmatodea</taxon>
        <taxon>Timematodea</taxon>
        <taxon>Timematoidea</taxon>
        <taxon>Timematidae</taxon>
        <taxon>Timema</taxon>
    </lineage>
</organism>
<feature type="region of interest" description="Disordered" evidence="1">
    <location>
        <begin position="1"/>
        <end position="46"/>
    </location>
</feature>
<gene>
    <name evidence="2" type="ORF">TBIB3V08_LOCUS3168</name>
</gene>
<protein>
    <submittedName>
        <fullName evidence="2">Uncharacterized protein</fullName>
    </submittedName>
</protein>
<evidence type="ECO:0000256" key="1">
    <source>
        <dbReference type="SAM" id="MobiDB-lite"/>
    </source>
</evidence>